<feature type="chain" id="PRO_5035225994" evidence="8">
    <location>
        <begin position="19"/>
        <end position="413"/>
    </location>
</feature>
<sequence>MIAAIALAFSFLTATAQAKVLELHRGVGVHEWLNWSPVNEDGTYIWPPYRAEQEWLDSFRKGTVSKGENEFQRIRSMGFDFVRLSVDPGPLVSSEGTKRKEALAILSKAVKRITASGLRVVFDLHGVNQVPATSMKLIYDGADSEGVARYRAMVKEVAGMLVKVGTDKVAIEPYNEPAYYPCDASGTDDWQRIMEATVADIRSVSGDLTIIATGACGGGVKGLLNLKPGFDDPNIYYSFHMYEPHDFTHQRSETKGGFASGMPWPASTSTPEAVRKALEARIDAAGLSRAEKRANLAEADPLIAKYFAENWGEKQLDARFEQALGWAKTNAIPSERLFMGEFGAILMTADGRMGADDADRIRYLTAVRRSAEKAGIPWSIWEYANTYGMSVIVPKENAVPDMNMLGALGLMRQ</sequence>
<evidence type="ECO:0000256" key="5">
    <source>
        <dbReference type="ARBA" id="ARBA00023295"/>
    </source>
</evidence>
<dbReference type="AlphaFoldDB" id="A0A8J3DX91"/>
<dbReference type="Pfam" id="PF00150">
    <property type="entry name" value="Cellulase"/>
    <property type="match status" value="1"/>
</dbReference>
<evidence type="ECO:0000256" key="3">
    <source>
        <dbReference type="ARBA" id="ARBA00023001"/>
    </source>
</evidence>
<keyword evidence="11" id="KW-1185">Reference proteome</keyword>
<keyword evidence="2 7" id="KW-0378">Hydrolase</keyword>
<evidence type="ECO:0000256" key="2">
    <source>
        <dbReference type="ARBA" id="ARBA00022801"/>
    </source>
</evidence>
<keyword evidence="5 7" id="KW-0326">Glycosidase</keyword>
<name>A0A8J3DX91_9HYPH</name>
<dbReference type="Proteomes" id="UP000630142">
    <property type="component" value="Unassembled WGS sequence"/>
</dbReference>
<protein>
    <submittedName>
        <fullName evidence="10">Glycosyl hydrolase family 5</fullName>
    </submittedName>
</protein>
<dbReference type="InterPro" id="IPR017853">
    <property type="entry name" value="GH"/>
</dbReference>
<evidence type="ECO:0000259" key="9">
    <source>
        <dbReference type="Pfam" id="PF00150"/>
    </source>
</evidence>
<dbReference type="GO" id="GO:0030245">
    <property type="term" value="P:cellulose catabolic process"/>
    <property type="evidence" value="ECO:0007669"/>
    <property type="project" value="UniProtKB-KW"/>
</dbReference>
<evidence type="ECO:0000256" key="8">
    <source>
        <dbReference type="SAM" id="SignalP"/>
    </source>
</evidence>
<feature type="signal peptide" evidence="8">
    <location>
        <begin position="1"/>
        <end position="18"/>
    </location>
</feature>
<evidence type="ECO:0000256" key="1">
    <source>
        <dbReference type="ARBA" id="ARBA00005641"/>
    </source>
</evidence>
<evidence type="ECO:0000313" key="10">
    <source>
        <dbReference type="EMBL" id="GHD21878.1"/>
    </source>
</evidence>
<keyword evidence="4" id="KW-0119">Carbohydrate metabolism</keyword>
<dbReference type="GO" id="GO:0009986">
    <property type="term" value="C:cell surface"/>
    <property type="evidence" value="ECO:0007669"/>
    <property type="project" value="TreeGrafter"/>
</dbReference>
<dbReference type="InterPro" id="IPR050386">
    <property type="entry name" value="Glycosyl_hydrolase_5"/>
</dbReference>
<dbReference type="GO" id="GO:0005576">
    <property type="term" value="C:extracellular region"/>
    <property type="evidence" value="ECO:0007669"/>
    <property type="project" value="TreeGrafter"/>
</dbReference>
<dbReference type="GO" id="GO:0008422">
    <property type="term" value="F:beta-glucosidase activity"/>
    <property type="evidence" value="ECO:0007669"/>
    <property type="project" value="TreeGrafter"/>
</dbReference>
<feature type="domain" description="Glycoside hydrolase family 5" evidence="9">
    <location>
        <begin position="69"/>
        <end position="384"/>
    </location>
</feature>
<proteinExistence type="inferred from homology"/>
<dbReference type="PANTHER" id="PTHR31297:SF41">
    <property type="entry name" value="ENDOGLUCANASE, PUTATIVE (AFU_ORTHOLOGUE AFUA_5G01830)-RELATED"/>
    <property type="match status" value="1"/>
</dbReference>
<evidence type="ECO:0000256" key="7">
    <source>
        <dbReference type="RuleBase" id="RU361153"/>
    </source>
</evidence>
<dbReference type="EMBL" id="BMZQ01000004">
    <property type="protein sequence ID" value="GHD21878.1"/>
    <property type="molecule type" value="Genomic_DNA"/>
</dbReference>
<comment type="similarity">
    <text evidence="1 7">Belongs to the glycosyl hydrolase 5 (cellulase A) family.</text>
</comment>
<evidence type="ECO:0000256" key="4">
    <source>
        <dbReference type="ARBA" id="ARBA00023277"/>
    </source>
</evidence>
<reference evidence="10" key="1">
    <citation type="journal article" date="2014" name="Int. J. Syst. Evol. Microbiol.">
        <title>Complete genome sequence of Corynebacterium casei LMG S-19264T (=DSM 44701T), isolated from a smear-ripened cheese.</title>
        <authorList>
            <consortium name="US DOE Joint Genome Institute (JGI-PGF)"/>
            <person name="Walter F."/>
            <person name="Albersmeier A."/>
            <person name="Kalinowski J."/>
            <person name="Ruckert C."/>
        </authorList>
    </citation>
    <scope>NUCLEOTIDE SEQUENCE</scope>
    <source>
        <strain evidence="10">KCTC 42249</strain>
    </source>
</reference>
<organism evidence="10 11">
    <name type="scientific">Tianweitania populi</name>
    <dbReference type="NCBI Taxonomy" id="1607949"/>
    <lineage>
        <taxon>Bacteria</taxon>
        <taxon>Pseudomonadati</taxon>
        <taxon>Pseudomonadota</taxon>
        <taxon>Alphaproteobacteria</taxon>
        <taxon>Hyphomicrobiales</taxon>
        <taxon>Phyllobacteriaceae</taxon>
        <taxon>Tianweitania</taxon>
    </lineage>
</organism>
<reference evidence="10" key="2">
    <citation type="submission" date="2020-09" db="EMBL/GenBank/DDBJ databases">
        <authorList>
            <person name="Sun Q."/>
            <person name="Kim S."/>
        </authorList>
    </citation>
    <scope>NUCLEOTIDE SEQUENCE</scope>
    <source>
        <strain evidence="10">KCTC 42249</strain>
    </source>
</reference>
<dbReference type="PANTHER" id="PTHR31297">
    <property type="entry name" value="GLUCAN ENDO-1,6-BETA-GLUCOSIDASE B"/>
    <property type="match status" value="1"/>
</dbReference>
<dbReference type="Gene3D" id="3.20.20.80">
    <property type="entry name" value="Glycosidases"/>
    <property type="match status" value="1"/>
</dbReference>
<evidence type="ECO:0000256" key="6">
    <source>
        <dbReference type="ARBA" id="ARBA00023326"/>
    </source>
</evidence>
<gene>
    <name evidence="10" type="ORF">GCM10016234_35620</name>
</gene>
<dbReference type="InterPro" id="IPR001547">
    <property type="entry name" value="Glyco_hydro_5"/>
</dbReference>
<evidence type="ECO:0000313" key="11">
    <source>
        <dbReference type="Proteomes" id="UP000630142"/>
    </source>
</evidence>
<keyword evidence="6" id="KW-0624">Polysaccharide degradation</keyword>
<comment type="caution">
    <text evidence="10">The sequence shown here is derived from an EMBL/GenBank/DDBJ whole genome shotgun (WGS) entry which is preliminary data.</text>
</comment>
<keyword evidence="8" id="KW-0732">Signal</keyword>
<dbReference type="SUPFAM" id="SSF51445">
    <property type="entry name" value="(Trans)glycosidases"/>
    <property type="match status" value="1"/>
</dbReference>
<keyword evidence="3" id="KW-0136">Cellulose degradation</keyword>
<accession>A0A8J3DX91</accession>